<evidence type="ECO:0000313" key="3">
    <source>
        <dbReference type="Proteomes" id="UP000257109"/>
    </source>
</evidence>
<name>A0A371I0Q9_MUCPR</name>
<gene>
    <name evidence="2" type="ORF">CR513_07127</name>
</gene>
<evidence type="ECO:0008006" key="4">
    <source>
        <dbReference type="Google" id="ProtNLM"/>
    </source>
</evidence>
<sequence>RTKHIEIDCHFIREKLLAKEISTEFVNSSNQLADIFTKSFRGPQIQYTKPPRWRNNLKGNTFKKSCPSDSGRGREKGSPKKNTSPKKGSEPQRGRKNESHHHLVPPGQACLDKGNITSQCPNKRTMILRENREVCTSSSEEESSGDYIDYEGDLLMMKRFMSDVVGDEAKSQRETIFHSRCLILGKLCSIIVDGGNSVNVSSLRLVKSTQVSNLRSIFLQEGEDDINMRRGAWSKPSRELKGYRNTALEDPITKGSLKKL</sequence>
<dbReference type="PANTHER" id="PTHR35046">
    <property type="entry name" value="ZINC KNUCKLE (CCHC-TYPE) FAMILY PROTEIN"/>
    <property type="match status" value="1"/>
</dbReference>
<organism evidence="2 3">
    <name type="scientific">Mucuna pruriens</name>
    <name type="common">Velvet bean</name>
    <name type="synonym">Dolichos pruriens</name>
    <dbReference type="NCBI Taxonomy" id="157652"/>
    <lineage>
        <taxon>Eukaryota</taxon>
        <taxon>Viridiplantae</taxon>
        <taxon>Streptophyta</taxon>
        <taxon>Embryophyta</taxon>
        <taxon>Tracheophyta</taxon>
        <taxon>Spermatophyta</taxon>
        <taxon>Magnoliopsida</taxon>
        <taxon>eudicotyledons</taxon>
        <taxon>Gunneridae</taxon>
        <taxon>Pentapetalae</taxon>
        <taxon>rosids</taxon>
        <taxon>fabids</taxon>
        <taxon>Fabales</taxon>
        <taxon>Fabaceae</taxon>
        <taxon>Papilionoideae</taxon>
        <taxon>50 kb inversion clade</taxon>
        <taxon>NPAAA clade</taxon>
        <taxon>indigoferoid/millettioid clade</taxon>
        <taxon>Phaseoleae</taxon>
        <taxon>Mucuna</taxon>
    </lineage>
</organism>
<dbReference type="EMBL" id="QJKJ01001241">
    <property type="protein sequence ID" value="RDY08622.1"/>
    <property type="molecule type" value="Genomic_DNA"/>
</dbReference>
<keyword evidence="3" id="KW-1185">Reference proteome</keyword>
<feature type="non-terminal residue" evidence="2">
    <location>
        <position position="1"/>
    </location>
</feature>
<dbReference type="CDD" id="cd09272">
    <property type="entry name" value="RNase_HI_RT_Ty1"/>
    <property type="match status" value="1"/>
</dbReference>
<proteinExistence type="predicted"/>
<accession>A0A371I0Q9</accession>
<dbReference type="OrthoDB" id="1747743at2759"/>
<dbReference type="PANTHER" id="PTHR35046:SF9">
    <property type="entry name" value="RNA-DIRECTED DNA POLYMERASE"/>
    <property type="match status" value="1"/>
</dbReference>
<feature type="region of interest" description="Disordered" evidence="1">
    <location>
        <begin position="45"/>
        <end position="115"/>
    </location>
</feature>
<feature type="compositionally biased region" description="Basic and acidic residues" evidence="1">
    <location>
        <begin position="87"/>
        <end position="101"/>
    </location>
</feature>
<evidence type="ECO:0000313" key="2">
    <source>
        <dbReference type="EMBL" id="RDY08622.1"/>
    </source>
</evidence>
<comment type="caution">
    <text evidence="2">The sequence shown here is derived from an EMBL/GenBank/DDBJ whole genome shotgun (WGS) entry which is preliminary data.</text>
</comment>
<reference evidence="2" key="1">
    <citation type="submission" date="2018-05" db="EMBL/GenBank/DDBJ databases">
        <title>Draft genome of Mucuna pruriens seed.</title>
        <authorList>
            <person name="Nnadi N.E."/>
            <person name="Vos R."/>
            <person name="Hasami M.H."/>
            <person name="Devisetty U.K."/>
            <person name="Aguiy J.C."/>
        </authorList>
    </citation>
    <scope>NUCLEOTIDE SEQUENCE [LARGE SCALE GENOMIC DNA]</scope>
    <source>
        <strain evidence="2">JCA_2017</strain>
    </source>
</reference>
<protein>
    <recommendedName>
        <fullName evidence="4">Copia protein</fullName>
    </recommendedName>
</protein>
<dbReference type="Proteomes" id="UP000257109">
    <property type="component" value="Unassembled WGS sequence"/>
</dbReference>
<evidence type="ECO:0000256" key="1">
    <source>
        <dbReference type="SAM" id="MobiDB-lite"/>
    </source>
</evidence>
<dbReference type="AlphaFoldDB" id="A0A371I0Q9"/>